<dbReference type="InterPro" id="IPR002048">
    <property type="entry name" value="EF_hand_dom"/>
</dbReference>
<dbReference type="SUPFAM" id="SSF47473">
    <property type="entry name" value="EF-hand"/>
    <property type="match status" value="1"/>
</dbReference>
<dbReference type="AlphaFoldDB" id="A0AAV3RND8"/>
<reference evidence="4 5" key="1">
    <citation type="submission" date="2024-01" db="EMBL/GenBank/DDBJ databases">
        <title>The complete chloroplast genome sequence of Lithospermum erythrorhizon: insights into the phylogenetic relationship among Boraginaceae species and the maternal lineages of purple gromwells.</title>
        <authorList>
            <person name="Okada T."/>
            <person name="Watanabe K."/>
        </authorList>
    </citation>
    <scope>NUCLEOTIDE SEQUENCE [LARGE SCALE GENOMIC DNA]</scope>
</reference>
<feature type="domain" description="EH" evidence="2">
    <location>
        <begin position="145"/>
        <end position="228"/>
    </location>
</feature>
<dbReference type="PROSITE" id="PS00018">
    <property type="entry name" value="EF_HAND_1"/>
    <property type="match status" value="1"/>
</dbReference>
<dbReference type="InterPro" id="IPR011992">
    <property type="entry name" value="EF-hand-dom_pair"/>
</dbReference>
<protein>
    <submittedName>
        <fullName evidence="4">Membrane traffic protein</fullName>
    </submittedName>
</protein>
<dbReference type="Pfam" id="PF12763">
    <property type="entry name" value="EH"/>
    <property type="match status" value="2"/>
</dbReference>
<dbReference type="PANTHER" id="PTHR11216:SF161">
    <property type="entry name" value="CALCIUM-BINDING EF HAND FAMILY PROTEIN"/>
    <property type="match status" value="1"/>
</dbReference>
<gene>
    <name evidence="4" type="ORF">LIER_30511</name>
</gene>
<evidence type="ECO:0000259" key="2">
    <source>
        <dbReference type="PROSITE" id="PS50031"/>
    </source>
</evidence>
<dbReference type="InterPro" id="IPR018247">
    <property type="entry name" value="EF_Hand_1_Ca_BS"/>
</dbReference>
<dbReference type="GO" id="GO:0005634">
    <property type="term" value="C:nucleus"/>
    <property type="evidence" value="ECO:0007669"/>
    <property type="project" value="TreeGrafter"/>
</dbReference>
<dbReference type="CDD" id="cd00052">
    <property type="entry name" value="EH"/>
    <property type="match status" value="2"/>
</dbReference>
<feature type="domain" description="EF-hand" evidence="3">
    <location>
        <begin position="38"/>
        <end position="73"/>
    </location>
</feature>
<dbReference type="PANTHER" id="PTHR11216">
    <property type="entry name" value="EH DOMAIN"/>
    <property type="match status" value="1"/>
</dbReference>
<feature type="domain" description="EH" evidence="2">
    <location>
        <begin position="5"/>
        <end position="95"/>
    </location>
</feature>
<evidence type="ECO:0000313" key="4">
    <source>
        <dbReference type="EMBL" id="GAA0183024.1"/>
    </source>
</evidence>
<comment type="caution">
    <text evidence="4">The sequence shown here is derived from an EMBL/GenBank/DDBJ whole genome shotgun (WGS) entry which is preliminary data.</text>
</comment>
<keyword evidence="1" id="KW-0106">Calcium</keyword>
<dbReference type="EMBL" id="BAABME010010959">
    <property type="protein sequence ID" value="GAA0183024.1"/>
    <property type="molecule type" value="Genomic_DNA"/>
</dbReference>
<name>A0AAV3RND8_LITER</name>
<evidence type="ECO:0000313" key="5">
    <source>
        <dbReference type="Proteomes" id="UP001454036"/>
    </source>
</evidence>
<feature type="domain" description="EF-hand" evidence="3">
    <location>
        <begin position="178"/>
        <end position="213"/>
    </location>
</feature>
<dbReference type="GO" id="GO:0006897">
    <property type="term" value="P:endocytosis"/>
    <property type="evidence" value="ECO:0007669"/>
    <property type="project" value="TreeGrafter"/>
</dbReference>
<dbReference type="InterPro" id="IPR000261">
    <property type="entry name" value="EH_dom"/>
</dbReference>
<proteinExistence type="predicted"/>
<dbReference type="Proteomes" id="UP001454036">
    <property type="component" value="Unassembled WGS sequence"/>
</dbReference>
<dbReference type="GO" id="GO:0005509">
    <property type="term" value="F:calcium ion binding"/>
    <property type="evidence" value="ECO:0007669"/>
    <property type="project" value="InterPro"/>
</dbReference>
<dbReference type="GO" id="GO:0005886">
    <property type="term" value="C:plasma membrane"/>
    <property type="evidence" value="ECO:0007669"/>
    <property type="project" value="TreeGrafter"/>
</dbReference>
<evidence type="ECO:0000256" key="1">
    <source>
        <dbReference type="ARBA" id="ARBA00022837"/>
    </source>
</evidence>
<dbReference type="SMART" id="SM00054">
    <property type="entry name" value="EFh"/>
    <property type="match status" value="3"/>
</dbReference>
<dbReference type="PROSITE" id="PS50222">
    <property type="entry name" value="EF_HAND_2"/>
    <property type="match status" value="2"/>
</dbReference>
<dbReference type="PROSITE" id="PS50031">
    <property type="entry name" value="EH"/>
    <property type="match status" value="2"/>
</dbReference>
<organism evidence="4 5">
    <name type="scientific">Lithospermum erythrorhizon</name>
    <name type="common">Purple gromwell</name>
    <name type="synonym">Lithospermum officinale var. erythrorhizon</name>
    <dbReference type="NCBI Taxonomy" id="34254"/>
    <lineage>
        <taxon>Eukaryota</taxon>
        <taxon>Viridiplantae</taxon>
        <taxon>Streptophyta</taxon>
        <taxon>Embryophyta</taxon>
        <taxon>Tracheophyta</taxon>
        <taxon>Spermatophyta</taxon>
        <taxon>Magnoliopsida</taxon>
        <taxon>eudicotyledons</taxon>
        <taxon>Gunneridae</taxon>
        <taxon>Pentapetalae</taxon>
        <taxon>asterids</taxon>
        <taxon>lamiids</taxon>
        <taxon>Boraginales</taxon>
        <taxon>Boraginaceae</taxon>
        <taxon>Boraginoideae</taxon>
        <taxon>Lithospermeae</taxon>
        <taxon>Lithospermum</taxon>
    </lineage>
</organism>
<keyword evidence="5" id="KW-1185">Reference proteome</keyword>
<dbReference type="SMART" id="SM00027">
    <property type="entry name" value="EH"/>
    <property type="match status" value="2"/>
</dbReference>
<dbReference type="GO" id="GO:0005737">
    <property type="term" value="C:cytoplasm"/>
    <property type="evidence" value="ECO:0007669"/>
    <property type="project" value="TreeGrafter"/>
</dbReference>
<sequence>MSPPNVDPFEAYFQLADLNRDGRISGVEAIGFFKASNLPKLVLAEIWNYADHNKTGFLGRQEFYNALKLVTVAQSKQELTPEVVKAALLGPAAPKIPAPKINFAVLPNPGLVPSNQEVPNAFPVIAGKAIPGQAQPPWPKMTRADVQKYSRVFFQVDTDRDGKITGLQARDLFLSWRLPREILKQVWDLSDQDNDSMLNLREFCVAIYLMERFREGLPLPSVFLSNTILDETLLPCL</sequence>
<dbReference type="GO" id="GO:0016197">
    <property type="term" value="P:endosomal transport"/>
    <property type="evidence" value="ECO:0007669"/>
    <property type="project" value="TreeGrafter"/>
</dbReference>
<evidence type="ECO:0000259" key="3">
    <source>
        <dbReference type="PROSITE" id="PS50222"/>
    </source>
</evidence>
<accession>A0AAV3RND8</accession>
<dbReference type="Gene3D" id="1.10.238.10">
    <property type="entry name" value="EF-hand"/>
    <property type="match status" value="2"/>
</dbReference>